<reference evidence="7 8" key="1">
    <citation type="submission" date="2016-04" db="EMBL/GenBank/DDBJ databases">
        <title>Complete genome sequence of Bacillus oceanisediminis strain 2691.</title>
        <authorList>
            <person name="Jeong H."/>
            <person name="Kim H.J."/>
            <person name="Lee D.-W."/>
        </authorList>
    </citation>
    <scope>NUCLEOTIDE SEQUENCE [LARGE SCALE GENOMIC DNA]</scope>
    <source>
        <strain evidence="7 8">2691</strain>
    </source>
</reference>
<evidence type="ECO:0000256" key="5">
    <source>
        <dbReference type="ARBA" id="ARBA00023163"/>
    </source>
</evidence>
<dbReference type="InterPro" id="IPR013325">
    <property type="entry name" value="RNA_pol_sigma_r2"/>
</dbReference>
<protein>
    <recommendedName>
        <fullName evidence="6">RNA polymerase sigma factor 70 region 4 type 2 domain-containing protein</fullName>
    </recommendedName>
</protein>
<comment type="similarity">
    <text evidence="1">Belongs to the sigma-70 factor family. ECF subfamily.</text>
</comment>
<feature type="domain" description="RNA polymerase sigma factor 70 region 4 type 2" evidence="6">
    <location>
        <begin position="104"/>
        <end position="156"/>
    </location>
</feature>
<dbReference type="eggNOG" id="COG1595">
    <property type="taxonomic scope" value="Bacteria"/>
</dbReference>
<dbReference type="Proteomes" id="UP000077856">
    <property type="component" value="Chromosome"/>
</dbReference>
<gene>
    <name evidence="7" type="ORF">A361_17200</name>
</gene>
<dbReference type="SUPFAM" id="SSF88659">
    <property type="entry name" value="Sigma3 and sigma4 domains of RNA polymerase sigma factors"/>
    <property type="match status" value="1"/>
</dbReference>
<dbReference type="Pfam" id="PF08281">
    <property type="entry name" value="Sigma70_r4_2"/>
    <property type="match status" value="1"/>
</dbReference>
<keyword evidence="5" id="KW-0804">Transcription</keyword>
<dbReference type="GO" id="GO:0006352">
    <property type="term" value="P:DNA-templated transcription initiation"/>
    <property type="evidence" value="ECO:0007669"/>
    <property type="project" value="InterPro"/>
</dbReference>
<dbReference type="Gene3D" id="1.10.10.10">
    <property type="entry name" value="Winged helix-like DNA-binding domain superfamily/Winged helix DNA-binding domain"/>
    <property type="match status" value="1"/>
</dbReference>
<evidence type="ECO:0000256" key="1">
    <source>
        <dbReference type="ARBA" id="ARBA00010641"/>
    </source>
</evidence>
<dbReference type="STRING" id="1196031.A361_17200"/>
<evidence type="ECO:0000256" key="4">
    <source>
        <dbReference type="ARBA" id="ARBA00023125"/>
    </source>
</evidence>
<keyword evidence="3" id="KW-0731">Sigma factor</keyword>
<dbReference type="NCBIfam" id="TIGR02937">
    <property type="entry name" value="sigma70-ECF"/>
    <property type="match status" value="1"/>
</dbReference>
<dbReference type="AlphaFoldDB" id="A0A169FSU2"/>
<dbReference type="Gene3D" id="1.10.1740.10">
    <property type="match status" value="1"/>
</dbReference>
<name>A0A169FSU2_9BACI</name>
<keyword evidence="2" id="KW-0805">Transcription regulation</keyword>
<proteinExistence type="inferred from homology"/>
<dbReference type="InterPro" id="IPR036388">
    <property type="entry name" value="WH-like_DNA-bd_sf"/>
</dbReference>
<dbReference type="SUPFAM" id="SSF88946">
    <property type="entry name" value="Sigma2 domain of RNA polymerase sigma factors"/>
    <property type="match status" value="1"/>
</dbReference>
<organism evidence="7 8">
    <name type="scientific">Cytobacillus oceanisediminis 2691</name>
    <dbReference type="NCBI Taxonomy" id="1196031"/>
    <lineage>
        <taxon>Bacteria</taxon>
        <taxon>Bacillati</taxon>
        <taxon>Bacillota</taxon>
        <taxon>Bacilli</taxon>
        <taxon>Bacillales</taxon>
        <taxon>Bacillaceae</taxon>
        <taxon>Cytobacillus</taxon>
    </lineage>
</organism>
<dbReference type="InterPro" id="IPR014284">
    <property type="entry name" value="RNA_pol_sigma-70_dom"/>
</dbReference>
<dbReference type="InterPro" id="IPR013324">
    <property type="entry name" value="RNA_pol_sigma_r3/r4-like"/>
</dbReference>
<sequence length="224" mass="25855">MKQGKVQAESRDSIKQKESCIADIYPSLQRYSRFLAQNRWDGDDLAHEAIIRAYRSYSPEKINQALLKKIVYNCWIDTLRNRKREKLQEAPEREMKEFSPDGTEAITHLLNRLTLKQAVVFTLKEGFQYQTKEIADILRTTEFAVKSSLNRARKQLQHPVEDEAEDSFANEEEEKLFQLLQQSVAAEDPSILIKTIPFLRSLESHAQKPVLRVPSSSNTLCMAA</sequence>
<evidence type="ECO:0000256" key="3">
    <source>
        <dbReference type="ARBA" id="ARBA00023082"/>
    </source>
</evidence>
<evidence type="ECO:0000259" key="6">
    <source>
        <dbReference type="Pfam" id="PF08281"/>
    </source>
</evidence>
<evidence type="ECO:0000313" key="8">
    <source>
        <dbReference type="Proteomes" id="UP000077856"/>
    </source>
</evidence>
<dbReference type="GO" id="GO:0016987">
    <property type="term" value="F:sigma factor activity"/>
    <property type="evidence" value="ECO:0007669"/>
    <property type="project" value="UniProtKB-KW"/>
</dbReference>
<dbReference type="PANTHER" id="PTHR43133:SF8">
    <property type="entry name" value="RNA POLYMERASE SIGMA FACTOR HI_1459-RELATED"/>
    <property type="match status" value="1"/>
</dbReference>
<evidence type="ECO:0000313" key="7">
    <source>
        <dbReference type="EMBL" id="AND40815.1"/>
    </source>
</evidence>
<evidence type="ECO:0000256" key="2">
    <source>
        <dbReference type="ARBA" id="ARBA00023015"/>
    </source>
</evidence>
<dbReference type="EMBL" id="CP015506">
    <property type="protein sequence ID" value="AND40815.1"/>
    <property type="molecule type" value="Genomic_DNA"/>
</dbReference>
<dbReference type="PANTHER" id="PTHR43133">
    <property type="entry name" value="RNA POLYMERASE ECF-TYPE SIGMA FACTO"/>
    <property type="match status" value="1"/>
</dbReference>
<dbReference type="RefSeq" id="WP_019382677.1">
    <property type="nucleotide sequence ID" value="NZ_CP015506.1"/>
</dbReference>
<accession>A0A169FSU2</accession>
<dbReference type="InterPro" id="IPR013249">
    <property type="entry name" value="RNA_pol_sigma70_r4_t2"/>
</dbReference>
<keyword evidence="4" id="KW-0238">DNA-binding</keyword>
<dbReference type="InterPro" id="IPR039425">
    <property type="entry name" value="RNA_pol_sigma-70-like"/>
</dbReference>
<dbReference type="GO" id="GO:0003677">
    <property type="term" value="F:DNA binding"/>
    <property type="evidence" value="ECO:0007669"/>
    <property type="project" value="UniProtKB-KW"/>
</dbReference>
<dbReference type="KEGG" id="bon:A361_17200"/>